<reference evidence="1 2" key="1">
    <citation type="journal article" date="2013" name="Nat. Commun.">
        <title>The evolution and pathogenic mechanisms of the rice sheath blight pathogen.</title>
        <authorList>
            <person name="Zheng A."/>
            <person name="Lin R."/>
            <person name="Xu L."/>
            <person name="Qin P."/>
            <person name="Tang C."/>
            <person name="Ai P."/>
            <person name="Zhang D."/>
            <person name="Liu Y."/>
            <person name="Sun Z."/>
            <person name="Feng H."/>
            <person name="Wang Y."/>
            <person name="Chen Y."/>
            <person name="Liang X."/>
            <person name="Fu R."/>
            <person name="Li Q."/>
            <person name="Zhang J."/>
            <person name="Yu X."/>
            <person name="Xie Z."/>
            <person name="Ding L."/>
            <person name="Guan P."/>
            <person name="Tang J."/>
            <person name="Liang Y."/>
            <person name="Wang S."/>
            <person name="Deng Q."/>
            <person name="Li S."/>
            <person name="Zhu J."/>
            <person name="Wang L."/>
            <person name="Liu H."/>
            <person name="Li P."/>
        </authorList>
    </citation>
    <scope>NUCLEOTIDE SEQUENCE [LARGE SCALE GENOMIC DNA]</scope>
    <source>
        <strain evidence="2">AG-1 IA</strain>
    </source>
</reference>
<keyword evidence="2" id="KW-1185">Reference proteome</keyword>
<dbReference type="Proteomes" id="UP000011668">
    <property type="component" value="Unassembled WGS sequence"/>
</dbReference>
<organism evidence="1 2">
    <name type="scientific">Thanatephorus cucumeris (strain AG1-IA)</name>
    <name type="common">Rice sheath blight fungus</name>
    <name type="synonym">Rhizoctonia solani</name>
    <dbReference type="NCBI Taxonomy" id="983506"/>
    <lineage>
        <taxon>Eukaryota</taxon>
        <taxon>Fungi</taxon>
        <taxon>Dikarya</taxon>
        <taxon>Basidiomycota</taxon>
        <taxon>Agaricomycotina</taxon>
        <taxon>Agaricomycetes</taxon>
        <taxon>Cantharellales</taxon>
        <taxon>Ceratobasidiaceae</taxon>
        <taxon>Rhizoctonia</taxon>
        <taxon>Rhizoctonia solani AG-1</taxon>
    </lineage>
</organism>
<dbReference type="STRING" id="983506.L8WKB1"/>
<dbReference type="AlphaFoldDB" id="L8WKB1"/>
<comment type="caution">
    <text evidence="1">The sequence shown here is derived from an EMBL/GenBank/DDBJ whole genome shotgun (WGS) entry which is preliminary data.</text>
</comment>
<protein>
    <submittedName>
        <fullName evidence="1">Uncharacterized protein</fullName>
    </submittedName>
</protein>
<name>L8WKB1_THACA</name>
<dbReference type="OrthoDB" id="2963168at2759"/>
<evidence type="ECO:0000313" key="1">
    <source>
        <dbReference type="EMBL" id="ELU36779.1"/>
    </source>
</evidence>
<gene>
    <name evidence="1" type="ORF">AG1IA_09191</name>
</gene>
<evidence type="ECO:0000313" key="2">
    <source>
        <dbReference type="Proteomes" id="UP000011668"/>
    </source>
</evidence>
<accession>L8WKB1</accession>
<dbReference type="EMBL" id="AFRT01003065">
    <property type="protein sequence ID" value="ELU36779.1"/>
    <property type="molecule type" value="Genomic_DNA"/>
</dbReference>
<dbReference type="HOGENOM" id="CLU_2028296_0_0_1"/>
<sequence length="122" mass="13711">MLSSIGLSQDDVKDYRKAGMKDFEAGAKRGFQDESIDQYINVGNSRFNNTTIRARRGRLTLPGYVHLNPLMDVSYSTNIPRTIVKPFFDTCTKEIISSVNQQIDTFPHPTGRGVWGQPLSSQ</sequence>
<proteinExistence type="predicted"/>